<sequence>MNFLEKEILSVRKISTKDHKKLKNISLTYITKESPFGNYVAVFYNDELCCLKFYEDANLNECLEKIQESFKKAELIYKDHFEPPNQLKLYLKGTDFEVSVWTELLKIEKGKTINYNDIATALGNPNSVRAVGNAVGKNPIAYIVPCHRVIRKNGELGGFTAGPQRKLEMFHYEGANI</sequence>
<keyword evidence="5" id="KW-0489">Methyltransferase</keyword>
<evidence type="ECO:0000256" key="3">
    <source>
        <dbReference type="ARBA" id="ARBA00011918"/>
    </source>
</evidence>
<comment type="similarity">
    <text evidence="2">Belongs to the MGMT family.</text>
</comment>
<dbReference type="GO" id="GO:0003908">
    <property type="term" value="F:methylated-DNA-[protein]-cysteine S-methyltransferase activity"/>
    <property type="evidence" value="ECO:0007669"/>
    <property type="project" value="UniProtKB-EC"/>
</dbReference>
<comment type="catalytic activity">
    <reaction evidence="11">
        <text>a 6-O-methyl-2'-deoxyguanosine in DNA + L-cysteinyl-[protein] = S-methyl-L-cysteinyl-[protein] + a 2'-deoxyguanosine in DNA</text>
        <dbReference type="Rhea" id="RHEA:24000"/>
        <dbReference type="Rhea" id="RHEA-COMP:10131"/>
        <dbReference type="Rhea" id="RHEA-COMP:10132"/>
        <dbReference type="Rhea" id="RHEA-COMP:11367"/>
        <dbReference type="Rhea" id="RHEA-COMP:11368"/>
        <dbReference type="ChEBI" id="CHEBI:29950"/>
        <dbReference type="ChEBI" id="CHEBI:82612"/>
        <dbReference type="ChEBI" id="CHEBI:85445"/>
        <dbReference type="ChEBI" id="CHEBI:85448"/>
        <dbReference type="EC" id="2.1.1.63"/>
    </reaction>
</comment>
<dbReference type="FunFam" id="1.10.10.10:FF:000214">
    <property type="entry name" value="Methylated-DNA--protein-cysteine methyltransferase"/>
    <property type="match status" value="1"/>
</dbReference>
<dbReference type="GO" id="GO:0006281">
    <property type="term" value="P:DNA repair"/>
    <property type="evidence" value="ECO:0007669"/>
    <property type="project" value="UniProtKB-KW"/>
</dbReference>
<name>A0A9N9MSV6_9CUCU</name>
<feature type="domain" description="Methylated-DNA-[protein]-cysteine S-methyltransferase DNA binding" evidence="12">
    <location>
        <begin position="95"/>
        <end position="174"/>
    </location>
</feature>
<comment type="catalytic activity">
    <reaction evidence="1">
        <text>a 4-O-methyl-thymidine in DNA + L-cysteinyl-[protein] = a thymidine in DNA + S-methyl-L-cysteinyl-[protein]</text>
        <dbReference type="Rhea" id="RHEA:53428"/>
        <dbReference type="Rhea" id="RHEA-COMP:10131"/>
        <dbReference type="Rhea" id="RHEA-COMP:10132"/>
        <dbReference type="Rhea" id="RHEA-COMP:13555"/>
        <dbReference type="Rhea" id="RHEA-COMP:13556"/>
        <dbReference type="ChEBI" id="CHEBI:29950"/>
        <dbReference type="ChEBI" id="CHEBI:82612"/>
        <dbReference type="ChEBI" id="CHEBI:137386"/>
        <dbReference type="ChEBI" id="CHEBI:137387"/>
        <dbReference type="EC" id="2.1.1.63"/>
    </reaction>
</comment>
<dbReference type="InterPro" id="IPR001497">
    <property type="entry name" value="MethylDNA_cys_MeTrfase_AS"/>
</dbReference>
<evidence type="ECO:0000256" key="11">
    <source>
        <dbReference type="ARBA" id="ARBA00049348"/>
    </source>
</evidence>
<evidence type="ECO:0000256" key="6">
    <source>
        <dbReference type="ARBA" id="ARBA00022679"/>
    </source>
</evidence>
<dbReference type="SUPFAM" id="SSF46767">
    <property type="entry name" value="Methylated DNA-protein cysteine methyltransferase, C-terminal domain"/>
    <property type="match status" value="1"/>
</dbReference>
<proteinExistence type="inferred from homology"/>
<evidence type="ECO:0000256" key="5">
    <source>
        <dbReference type="ARBA" id="ARBA00022603"/>
    </source>
</evidence>
<evidence type="ECO:0000256" key="4">
    <source>
        <dbReference type="ARBA" id="ARBA00015377"/>
    </source>
</evidence>
<dbReference type="Gene3D" id="1.10.10.10">
    <property type="entry name" value="Winged helix-like DNA-binding domain superfamily/Winged helix DNA-binding domain"/>
    <property type="match status" value="1"/>
</dbReference>
<dbReference type="PANTHER" id="PTHR10815">
    <property type="entry name" value="METHYLATED-DNA--PROTEIN-CYSTEINE METHYLTRANSFERASE"/>
    <property type="match status" value="1"/>
</dbReference>
<evidence type="ECO:0000256" key="7">
    <source>
        <dbReference type="ARBA" id="ARBA00022763"/>
    </source>
</evidence>
<dbReference type="PROSITE" id="PS00374">
    <property type="entry name" value="MGMT"/>
    <property type="match status" value="1"/>
</dbReference>
<dbReference type="GO" id="GO:0032259">
    <property type="term" value="P:methylation"/>
    <property type="evidence" value="ECO:0007669"/>
    <property type="project" value="UniProtKB-KW"/>
</dbReference>
<dbReference type="Proteomes" id="UP001152799">
    <property type="component" value="Chromosome 4"/>
</dbReference>
<protein>
    <recommendedName>
        <fullName evidence="4">Methylated-DNA--protein-cysteine methyltransferase</fullName>
        <ecNumber evidence="3">2.1.1.63</ecNumber>
    </recommendedName>
    <alternativeName>
        <fullName evidence="9">6-O-methylguanine-DNA methyltransferase</fullName>
    </alternativeName>
    <alternativeName>
        <fullName evidence="10">O-6-methylguanine-DNA-alkyltransferase</fullName>
    </alternativeName>
</protein>
<evidence type="ECO:0000256" key="9">
    <source>
        <dbReference type="ARBA" id="ARBA00030795"/>
    </source>
</evidence>
<dbReference type="NCBIfam" id="TIGR00589">
    <property type="entry name" value="ogt"/>
    <property type="match status" value="1"/>
</dbReference>
<evidence type="ECO:0000256" key="2">
    <source>
        <dbReference type="ARBA" id="ARBA00008711"/>
    </source>
</evidence>
<evidence type="ECO:0000259" key="12">
    <source>
        <dbReference type="Pfam" id="PF01035"/>
    </source>
</evidence>
<dbReference type="CDD" id="cd06445">
    <property type="entry name" value="ATase"/>
    <property type="match status" value="1"/>
</dbReference>
<reference evidence="13" key="1">
    <citation type="submission" date="2022-01" db="EMBL/GenBank/DDBJ databases">
        <authorList>
            <person name="King R."/>
        </authorList>
    </citation>
    <scope>NUCLEOTIDE SEQUENCE</scope>
</reference>
<evidence type="ECO:0000256" key="10">
    <source>
        <dbReference type="ARBA" id="ARBA00031621"/>
    </source>
</evidence>
<dbReference type="OrthoDB" id="1907495at2759"/>
<dbReference type="EMBL" id="OU892280">
    <property type="protein sequence ID" value="CAG9767919.1"/>
    <property type="molecule type" value="Genomic_DNA"/>
</dbReference>
<keyword evidence="14" id="KW-1185">Reference proteome</keyword>
<dbReference type="EC" id="2.1.1.63" evidence="3"/>
<accession>A0A9N9MSV6</accession>
<evidence type="ECO:0000313" key="14">
    <source>
        <dbReference type="Proteomes" id="UP001152799"/>
    </source>
</evidence>
<dbReference type="PANTHER" id="PTHR10815:SF13">
    <property type="entry name" value="METHYLATED-DNA--PROTEIN-CYSTEINE METHYLTRANSFERASE"/>
    <property type="match status" value="1"/>
</dbReference>
<keyword evidence="7" id="KW-0227">DNA damage</keyword>
<dbReference type="Pfam" id="PF01035">
    <property type="entry name" value="DNA_binding_1"/>
    <property type="match status" value="1"/>
</dbReference>
<dbReference type="InterPro" id="IPR014048">
    <property type="entry name" value="MethylDNA_cys_MeTrfase_DNA-bd"/>
</dbReference>
<organism evidence="13 14">
    <name type="scientific">Ceutorhynchus assimilis</name>
    <name type="common">cabbage seed weevil</name>
    <dbReference type="NCBI Taxonomy" id="467358"/>
    <lineage>
        <taxon>Eukaryota</taxon>
        <taxon>Metazoa</taxon>
        <taxon>Ecdysozoa</taxon>
        <taxon>Arthropoda</taxon>
        <taxon>Hexapoda</taxon>
        <taxon>Insecta</taxon>
        <taxon>Pterygota</taxon>
        <taxon>Neoptera</taxon>
        <taxon>Endopterygota</taxon>
        <taxon>Coleoptera</taxon>
        <taxon>Polyphaga</taxon>
        <taxon>Cucujiformia</taxon>
        <taxon>Curculionidae</taxon>
        <taxon>Ceutorhynchinae</taxon>
        <taxon>Ceutorhynchus</taxon>
    </lineage>
</organism>
<evidence type="ECO:0000256" key="1">
    <source>
        <dbReference type="ARBA" id="ARBA00001286"/>
    </source>
</evidence>
<keyword evidence="6" id="KW-0808">Transferase</keyword>
<keyword evidence="8" id="KW-0234">DNA repair</keyword>
<evidence type="ECO:0000313" key="13">
    <source>
        <dbReference type="EMBL" id="CAG9767919.1"/>
    </source>
</evidence>
<dbReference type="InterPro" id="IPR036217">
    <property type="entry name" value="MethylDNA_cys_MeTrfase_DNAb"/>
</dbReference>
<evidence type="ECO:0000256" key="8">
    <source>
        <dbReference type="ARBA" id="ARBA00023204"/>
    </source>
</evidence>
<dbReference type="InterPro" id="IPR036388">
    <property type="entry name" value="WH-like_DNA-bd_sf"/>
</dbReference>
<gene>
    <name evidence="13" type="ORF">CEUTPL_LOCUS8473</name>
</gene>
<dbReference type="AlphaFoldDB" id="A0A9N9MSV6"/>